<reference evidence="1" key="1">
    <citation type="submission" date="2021-06" db="EMBL/GenBank/DDBJ databases">
        <authorList>
            <person name="Kallberg Y."/>
            <person name="Tangrot J."/>
            <person name="Rosling A."/>
        </authorList>
    </citation>
    <scope>NUCLEOTIDE SEQUENCE</scope>
    <source>
        <strain evidence="1">UK204</strain>
    </source>
</reference>
<organism evidence="1 2">
    <name type="scientific">Funneliformis caledonium</name>
    <dbReference type="NCBI Taxonomy" id="1117310"/>
    <lineage>
        <taxon>Eukaryota</taxon>
        <taxon>Fungi</taxon>
        <taxon>Fungi incertae sedis</taxon>
        <taxon>Mucoromycota</taxon>
        <taxon>Glomeromycotina</taxon>
        <taxon>Glomeromycetes</taxon>
        <taxon>Glomerales</taxon>
        <taxon>Glomeraceae</taxon>
        <taxon>Funneliformis</taxon>
    </lineage>
</organism>
<proteinExistence type="predicted"/>
<comment type="caution">
    <text evidence="1">The sequence shown here is derived from an EMBL/GenBank/DDBJ whole genome shotgun (WGS) entry which is preliminary data.</text>
</comment>
<dbReference type="EMBL" id="CAJVPQ010000767">
    <property type="protein sequence ID" value="CAG8508811.1"/>
    <property type="molecule type" value="Genomic_DNA"/>
</dbReference>
<gene>
    <name evidence="1" type="ORF">FCALED_LOCUS4088</name>
</gene>
<dbReference type="Proteomes" id="UP000789570">
    <property type="component" value="Unassembled WGS sequence"/>
</dbReference>
<evidence type="ECO:0000313" key="2">
    <source>
        <dbReference type="Proteomes" id="UP000789570"/>
    </source>
</evidence>
<dbReference type="AlphaFoldDB" id="A0A9N9F4Q7"/>
<keyword evidence="2" id="KW-1185">Reference proteome</keyword>
<name>A0A9N9F4Q7_9GLOM</name>
<evidence type="ECO:0000313" key="1">
    <source>
        <dbReference type="EMBL" id="CAG8508811.1"/>
    </source>
</evidence>
<accession>A0A9N9F4Q7</accession>
<protein>
    <submittedName>
        <fullName evidence="1">15828_t:CDS:1</fullName>
    </submittedName>
</protein>
<sequence length="55" mass="6179">MEQYLVNLVDDLDVSTDTSINKGKNLPMIADYMSEIFGKAIDLISISLDKLFINI</sequence>